<dbReference type="Proteomes" id="UP000053617">
    <property type="component" value="Unassembled WGS sequence"/>
</dbReference>
<dbReference type="PRINTS" id="PR00081">
    <property type="entry name" value="GDHRDH"/>
</dbReference>
<dbReference type="PRINTS" id="PR00080">
    <property type="entry name" value="SDRFAMILY"/>
</dbReference>
<dbReference type="GeneID" id="25289615"/>
<dbReference type="RefSeq" id="XP_013277597.1">
    <property type="nucleotide sequence ID" value="XM_013422143.1"/>
</dbReference>
<dbReference type="STRING" id="1442369.A0A0D2J430"/>
<dbReference type="HOGENOM" id="CLU_010194_1_1_1"/>
<dbReference type="GO" id="GO:0016616">
    <property type="term" value="F:oxidoreductase activity, acting on the CH-OH group of donors, NAD or NADP as acceptor"/>
    <property type="evidence" value="ECO:0007669"/>
    <property type="project" value="UniProtKB-ARBA"/>
</dbReference>
<keyword evidence="3" id="KW-0560">Oxidoreductase</keyword>
<dbReference type="GO" id="GO:0050664">
    <property type="term" value="F:oxidoreductase activity, acting on NAD(P)H, oxygen as acceptor"/>
    <property type="evidence" value="ECO:0007669"/>
    <property type="project" value="TreeGrafter"/>
</dbReference>
<keyword evidence="2" id="KW-0521">NADP</keyword>
<gene>
    <name evidence="5" type="ORF">Z518_01544</name>
</gene>
<dbReference type="FunFam" id="3.40.50.720:FF:000245">
    <property type="entry name" value="Short chain dehydrogenase, putative"/>
    <property type="match status" value="1"/>
</dbReference>
<feature type="region of interest" description="Disordered" evidence="4">
    <location>
        <begin position="1"/>
        <end position="30"/>
    </location>
</feature>
<dbReference type="VEuPathDB" id="FungiDB:Z518_01544"/>
<dbReference type="SUPFAM" id="SSF51735">
    <property type="entry name" value="NAD(P)-binding Rossmann-fold domains"/>
    <property type="match status" value="1"/>
</dbReference>
<evidence type="ECO:0000256" key="4">
    <source>
        <dbReference type="SAM" id="MobiDB-lite"/>
    </source>
</evidence>
<sequence length="301" mass="32819">MPHHPDEQRSQGQDSAQIPTKLPDPTQNPRRFREFDLQGKVFIVTGGGRGLGLSLAEALVEAGGQVYCLDRLNEPDEEFNAVAERLATSFRGSLHYGHMDVRNTNHLEGIVDSIAGKHSRLDGLIAAAGVQYISHALDYPPHEIMEMMDINFKGVFCAAAACARQMIRFRCKGSIVLVASMSGFVANKGLITSVYNSSKAAVVQLSKNLAMEWGKAIKREDGSIEGGIRVNALCPGHIITPMVEKNFEEVPGLKETWEKENMLGRLSFPTEYRGAALFLLSDASSFMTGASLVIDGGHTAW</sequence>
<evidence type="ECO:0000256" key="2">
    <source>
        <dbReference type="ARBA" id="ARBA00022857"/>
    </source>
</evidence>
<evidence type="ECO:0000256" key="3">
    <source>
        <dbReference type="ARBA" id="ARBA00023002"/>
    </source>
</evidence>
<dbReference type="InterPro" id="IPR020904">
    <property type="entry name" value="Sc_DH/Rdtase_CS"/>
</dbReference>
<evidence type="ECO:0000313" key="6">
    <source>
        <dbReference type="Proteomes" id="UP000053617"/>
    </source>
</evidence>
<dbReference type="InterPro" id="IPR002347">
    <property type="entry name" value="SDR_fam"/>
</dbReference>
<reference evidence="5 6" key="1">
    <citation type="submission" date="2015-01" db="EMBL/GenBank/DDBJ databases">
        <title>The Genome Sequence of Rhinocladiella mackenzie CBS 650.93.</title>
        <authorList>
            <consortium name="The Broad Institute Genomics Platform"/>
            <person name="Cuomo C."/>
            <person name="de Hoog S."/>
            <person name="Gorbushina A."/>
            <person name="Stielow B."/>
            <person name="Teixiera M."/>
            <person name="Abouelleil A."/>
            <person name="Chapman S.B."/>
            <person name="Priest M."/>
            <person name="Young S.K."/>
            <person name="Wortman J."/>
            <person name="Nusbaum C."/>
            <person name="Birren B."/>
        </authorList>
    </citation>
    <scope>NUCLEOTIDE SEQUENCE [LARGE SCALE GENOMIC DNA]</scope>
    <source>
        <strain evidence="5 6">CBS 650.93</strain>
    </source>
</reference>
<accession>A0A0D2J430</accession>
<dbReference type="PROSITE" id="PS00061">
    <property type="entry name" value="ADH_SHORT"/>
    <property type="match status" value="1"/>
</dbReference>
<organism evidence="5 6">
    <name type="scientific">Rhinocladiella mackenziei CBS 650.93</name>
    <dbReference type="NCBI Taxonomy" id="1442369"/>
    <lineage>
        <taxon>Eukaryota</taxon>
        <taxon>Fungi</taxon>
        <taxon>Dikarya</taxon>
        <taxon>Ascomycota</taxon>
        <taxon>Pezizomycotina</taxon>
        <taxon>Eurotiomycetes</taxon>
        <taxon>Chaetothyriomycetidae</taxon>
        <taxon>Chaetothyriales</taxon>
        <taxon>Herpotrichiellaceae</taxon>
        <taxon>Rhinocladiella</taxon>
    </lineage>
</organism>
<dbReference type="PANTHER" id="PTHR43008:SF10">
    <property type="entry name" value="CHAIN DEHYDROGENASE_OXIDOREDUCTASE, PUTATIVE (AFU_ORTHOLOGUE AFUA_2G15740)-RELATED"/>
    <property type="match status" value="1"/>
</dbReference>
<dbReference type="OrthoDB" id="1669814at2759"/>
<dbReference type="EMBL" id="KN847475">
    <property type="protein sequence ID" value="KIX10461.1"/>
    <property type="molecule type" value="Genomic_DNA"/>
</dbReference>
<proteinExistence type="inferred from homology"/>
<name>A0A0D2J430_9EURO</name>
<dbReference type="InterPro" id="IPR036291">
    <property type="entry name" value="NAD(P)-bd_dom_sf"/>
</dbReference>
<dbReference type="Pfam" id="PF13561">
    <property type="entry name" value="adh_short_C2"/>
    <property type="match status" value="1"/>
</dbReference>
<evidence type="ECO:0000256" key="1">
    <source>
        <dbReference type="ARBA" id="ARBA00006484"/>
    </source>
</evidence>
<dbReference type="PANTHER" id="PTHR43008">
    <property type="entry name" value="BENZIL REDUCTASE"/>
    <property type="match status" value="1"/>
</dbReference>
<keyword evidence="6" id="KW-1185">Reference proteome</keyword>
<dbReference type="AlphaFoldDB" id="A0A0D2J430"/>
<comment type="similarity">
    <text evidence="1">Belongs to the short-chain dehydrogenases/reductases (SDR) family.</text>
</comment>
<protein>
    <submittedName>
        <fullName evidence="5">Uncharacterized protein</fullName>
    </submittedName>
</protein>
<dbReference type="Gene3D" id="3.40.50.720">
    <property type="entry name" value="NAD(P)-binding Rossmann-like Domain"/>
    <property type="match status" value="1"/>
</dbReference>
<evidence type="ECO:0000313" key="5">
    <source>
        <dbReference type="EMBL" id="KIX10461.1"/>
    </source>
</evidence>